<dbReference type="InterPro" id="IPR041527">
    <property type="entry name" value="YhcG_N"/>
</dbReference>
<dbReference type="EMBL" id="JACJQY010000010">
    <property type="protein sequence ID" value="MBD2316916.1"/>
    <property type="molecule type" value="Genomic_DNA"/>
</dbReference>
<accession>A0ABR8C8I3</accession>
<feature type="domain" description="YhcG N-terminal" evidence="2">
    <location>
        <begin position="12"/>
        <end position="147"/>
    </location>
</feature>
<dbReference type="Gene3D" id="3.40.1350.10">
    <property type="match status" value="1"/>
</dbReference>
<dbReference type="Proteomes" id="UP000618445">
    <property type="component" value="Unassembled WGS sequence"/>
</dbReference>
<dbReference type="Pfam" id="PF17761">
    <property type="entry name" value="DUF1016_N"/>
    <property type="match status" value="1"/>
</dbReference>
<dbReference type="Pfam" id="PF06250">
    <property type="entry name" value="YhcG_C"/>
    <property type="match status" value="1"/>
</dbReference>
<dbReference type="PANTHER" id="PTHR30547:SF5">
    <property type="entry name" value="NUCLEASE YHCG-RELATED"/>
    <property type="match status" value="1"/>
</dbReference>
<evidence type="ECO:0000259" key="2">
    <source>
        <dbReference type="Pfam" id="PF17761"/>
    </source>
</evidence>
<sequence length="333" mass="39014">MTESLQPQFAEVLTLIKTAQQKVIATANQELIKLYWSVGKYISDRLATSEWGQKTIEQLAAFIQSQEPGLKGFEKRNLERMRQFYETYPDSQITTALRTQLSWTHHRIIMSRCKTESERLFYLELAATERYSTRELDRQINSGIFERTRLADTKLLQTNHPKPLAGIFRDSYVLDFLNLPSNHSENDLKTALVSCLKEFILELGRDFTFLGEEYRLQVGNSDFFIDLLFYHRELQSLVAFELKIDKFRPEYLGQLEFYLEALDRDIKKPHENPSIGVLLCRDKDDEVVEYALSRSISPTVVAEYEIKLIPKELLRRKLNEFYELLASKSKDEQ</sequence>
<dbReference type="InterPro" id="IPR009362">
    <property type="entry name" value="YhcG_C"/>
</dbReference>
<reference evidence="3 4" key="1">
    <citation type="journal article" date="2020" name="ISME J.">
        <title>Comparative genomics reveals insights into cyanobacterial evolution and habitat adaptation.</title>
        <authorList>
            <person name="Chen M.Y."/>
            <person name="Teng W.K."/>
            <person name="Zhao L."/>
            <person name="Hu C.X."/>
            <person name="Zhou Y.K."/>
            <person name="Han B.P."/>
            <person name="Song L.R."/>
            <person name="Shu W.S."/>
        </authorList>
    </citation>
    <scope>NUCLEOTIDE SEQUENCE [LARGE SCALE GENOMIC DNA]</scope>
    <source>
        <strain evidence="3 4">FACHB-1050</strain>
    </source>
</reference>
<dbReference type="PANTHER" id="PTHR30547">
    <property type="entry name" value="UNCHARACTERIZED PROTEIN YHCG-RELATED"/>
    <property type="match status" value="1"/>
</dbReference>
<keyword evidence="4" id="KW-1185">Reference proteome</keyword>
<dbReference type="RefSeq" id="WP_190577790.1">
    <property type="nucleotide sequence ID" value="NZ_CAWPQU010000002.1"/>
</dbReference>
<gene>
    <name evidence="3" type="ORF">H6G05_08655</name>
</gene>
<feature type="domain" description="YhcG PDDEXK nuclease" evidence="1">
    <location>
        <begin position="167"/>
        <end position="318"/>
    </location>
</feature>
<name>A0ABR8C8I3_9CYAN</name>
<organism evidence="3 4">
    <name type="scientific">Phormidium tenue FACHB-1050</name>
    <dbReference type="NCBI Taxonomy" id="2692857"/>
    <lineage>
        <taxon>Bacteria</taxon>
        <taxon>Bacillati</taxon>
        <taxon>Cyanobacteriota</taxon>
        <taxon>Cyanophyceae</taxon>
        <taxon>Oscillatoriophycideae</taxon>
        <taxon>Oscillatoriales</taxon>
        <taxon>Oscillatoriaceae</taxon>
        <taxon>Phormidium</taxon>
    </lineage>
</organism>
<comment type="caution">
    <text evidence="3">The sequence shown here is derived from an EMBL/GenBank/DDBJ whole genome shotgun (WGS) entry which is preliminary data.</text>
</comment>
<proteinExistence type="predicted"/>
<evidence type="ECO:0000259" key="1">
    <source>
        <dbReference type="Pfam" id="PF06250"/>
    </source>
</evidence>
<protein>
    <submittedName>
        <fullName evidence="3">DUF1016 domain-containing protein</fullName>
    </submittedName>
</protein>
<dbReference type="InterPro" id="IPR011856">
    <property type="entry name" value="tRNA_endonuc-like_dom_sf"/>
</dbReference>
<evidence type="ECO:0000313" key="3">
    <source>
        <dbReference type="EMBL" id="MBD2316916.1"/>
    </source>
</evidence>
<dbReference type="InterPro" id="IPR053148">
    <property type="entry name" value="PD-DEXK-like_domain"/>
</dbReference>
<evidence type="ECO:0000313" key="4">
    <source>
        <dbReference type="Proteomes" id="UP000618445"/>
    </source>
</evidence>